<evidence type="ECO:0000313" key="6">
    <source>
        <dbReference type="EnsemblPlants" id="PNT73592"/>
    </source>
</evidence>
<reference evidence="5" key="2">
    <citation type="submission" date="2017-06" db="EMBL/GenBank/DDBJ databases">
        <title>WGS assembly of Brachypodium distachyon.</title>
        <authorList>
            <consortium name="The International Brachypodium Initiative"/>
            <person name="Lucas S."/>
            <person name="Harmon-Smith M."/>
            <person name="Lail K."/>
            <person name="Tice H."/>
            <person name="Grimwood J."/>
            <person name="Bruce D."/>
            <person name="Barry K."/>
            <person name="Shu S."/>
            <person name="Lindquist E."/>
            <person name="Wang M."/>
            <person name="Pitluck S."/>
            <person name="Vogel J.P."/>
            <person name="Garvin D.F."/>
            <person name="Mockler T.C."/>
            <person name="Schmutz J."/>
            <person name="Rokhsar D."/>
            <person name="Bevan M.W."/>
        </authorList>
    </citation>
    <scope>NUCLEOTIDE SEQUENCE</scope>
    <source>
        <strain evidence="5">Bd21</strain>
    </source>
</reference>
<protein>
    <recommendedName>
        <fullName evidence="1">glutathione transferase</fullName>
        <ecNumber evidence="1">2.5.1.18</ecNumber>
    </recommendedName>
</protein>
<name>A0A2K2DH39_BRADI</name>
<dbReference type="GO" id="GO:0006749">
    <property type="term" value="P:glutathione metabolic process"/>
    <property type="evidence" value="ECO:0007669"/>
    <property type="project" value="InterPro"/>
</dbReference>
<dbReference type="InterPro" id="IPR045073">
    <property type="entry name" value="Omega/Tau-like"/>
</dbReference>
<gene>
    <name evidence="5" type="ORF">BRADI_2g60652v3</name>
</gene>
<accession>A0A2K2DH39</accession>
<comment type="catalytic activity">
    <reaction evidence="3">
        <text>RX + glutathione = an S-substituted glutathione + a halide anion + H(+)</text>
        <dbReference type="Rhea" id="RHEA:16437"/>
        <dbReference type="ChEBI" id="CHEBI:15378"/>
        <dbReference type="ChEBI" id="CHEBI:16042"/>
        <dbReference type="ChEBI" id="CHEBI:17792"/>
        <dbReference type="ChEBI" id="CHEBI:57925"/>
        <dbReference type="ChEBI" id="CHEBI:90779"/>
        <dbReference type="EC" id="2.5.1.18"/>
    </reaction>
</comment>
<dbReference type="SFLD" id="SFLDS00019">
    <property type="entry name" value="Glutathione_Transferase_(cytos"/>
    <property type="match status" value="1"/>
</dbReference>
<keyword evidence="2" id="KW-0808">Transferase</keyword>
<dbReference type="GO" id="GO:0004364">
    <property type="term" value="F:glutathione transferase activity"/>
    <property type="evidence" value="ECO:0007669"/>
    <property type="project" value="UniProtKB-EC"/>
</dbReference>
<evidence type="ECO:0000256" key="3">
    <source>
        <dbReference type="ARBA" id="ARBA00047960"/>
    </source>
</evidence>
<dbReference type="EnsemblPlants" id="PNT73592">
    <property type="protein sequence ID" value="PNT73592"/>
    <property type="gene ID" value="BRADI_2g60652v3"/>
</dbReference>
<dbReference type="FunFam" id="1.20.1050.10:FF:000012">
    <property type="entry name" value="Tau class glutathione S-transferase"/>
    <property type="match status" value="1"/>
</dbReference>
<dbReference type="CDD" id="cd03185">
    <property type="entry name" value="GST_C_Tau"/>
    <property type="match status" value="1"/>
</dbReference>
<dbReference type="Gene3D" id="3.40.30.10">
    <property type="entry name" value="Glutaredoxin"/>
    <property type="match status" value="1"/>
</dbReference>
<dbReference type="PANTHER" id="PTHR11260">
    <property type="entry name" value="GLUTATHIONE S-TRANSFERASE, GST, SUPERFAMILY, GST DOMAIN CONTAINING"/>
    <property type="match status" value="1"/>
</dbReference>
<organism evidence="5">
    <name type="scientific">Brachypodium distachyon</name>
    <name type="common">Purple false brome</name>
    <name type="synonym">Trachynia distachya</name>
    <dbReference type="NCBI Taxonomy" id="15368"/>
    <lineage>
        <taxon>Eukaryota</taxon>
        <taxon>Viridiplantae</taxon>
        <taxon>Streptophyta</taxon>
        <taxon>Embryophyta</taxon>
        <taxon>Tracheophyta</taxon>
        <taxon>Spermatophyta</taxon>
        <taxon>Magnoliopsida</taxon>
        <taxon>Liliopsida</taxon>
        <taxon>Poales</taxon>
        <taxon>Poaceae</taxon>
        <taxon>BOP clade</taxon>
        <taxon>Pooideae</taxon>
        <taxon>Stipodae</taxon>
        <taxon>Brachypodieae</taxon>
        <taxon>Brachypodium</taxon>
    </lineage>
</organism>
<evidence type="ECO:0000313" key="7">
    <source>
        <dbReference type="Proteomes" id="UP000008810"/>
    </source>
</evidence>
<dbReference type="STRING" id="15368.A0A2K2DH39"/>
<dbReference type="Gramene" id="PNT73592">
    <property type="protein sequence ID" value="PNT73592"/>
    <property type="gene ID" value="BRADI_2g60652v3"/>
</dbReference>
<dbReference type="InterPro" id="IPR040079">
    <property type="entry name" value="Glutathione_S-Trfase"/>
</dbReference>
<dbReference type="SUPFAM" id="SSF47616">
    <property type="entry name" value="GST C-terminal domain-like"/>
    <property type="match status" value="1"/>
</dbReference>
<feature type="domain" description="GST C-terminal" evidence="4">
    <location>
        <begin position="35"/>
        <end position="163"/>
    </location>
</feature>
<sequence>GPRALHGKAAICESLVIVEYVDEAFHGSHPLLTSDPGDRANARFWAHFIDQKFARPFWMSFWAPEDSGSSIKQEELMKEAKGNLKLLEEQLDGKRFFGGDAIGLVDIAASGLAHWLGVFEEICGVKLVRNDEFPELCRWAKAYVEDEHVKRCLPDRGQLVALFSACRDMFRAMATAAHK</sequence>
<dbReference type="Pfam" id="PF00043">
    <property type="entry name" value="GST_C"/>
    <property type="match status" value="1"/>
</dbReference>
<dbReference type="PROSITE" id="PS50405">
    <property type="entry name" value="GST_CTER"/>
    <property type="match status" value="1"/>
</dbReference>
<dbReference type="Gene3D" id="1.20.1050.10">
    <property type="match status" value="1"/>
</dbReference>
<evidence type="ECO:0000259" key="4">
    <source>
        <dbReference type="PROSITE" id="PS50405"/>
    </source>
</evidence>
<reference evidence="6" key="3">
    <citation type="submission" date="2018-08" db="UniProtKB">
        <authorList>
            <consortium name="EnsemblPlants"/>
        </authorList>
    </citation>
    <scope>IDENTIFICATION</scope>
    <source>
        <strain evidence="6">cv. Bd21</strain>
    </source>
</reference>
<dbReference type="InParanoid" id="A0A2K2DH39"/>
<evidence type="ECO:0000256" key="2">
    <source>
        <dbReference type="ARBA" id="ARBA00022679"/>
    </source>
</evidence>
<keyword evidence="7" id="KW-1185">Reference proteome</keyword>
<dbReference type="AlphaFoldDB" id="A0A2K2DH39"/>
<proteinExistence type="predicted"/>
<dbReference type="InterPro" id="IPR010987">
    <property type="entry name" value="Glutathione-S-Trfase_C-like"/>
</dbReference>
<dbReference type="Proteomes" id="UP000008810">
    <property type="component" value="Chromosome 2"/>
</dbReference>
<dbReference type="ExpressionAtlas" id="A0A2K2DH39">
    <property type="expression patterns" value="baseline"/>
</dbReference>
<dbReference type="EMBL" id="CM000881">
    <property type="protein sequence ID" value="PNT73592.1"/>
    <property type="molecule type" value="Genomic_DNA"/>
</dbReference>
<dbReference type="InterPro" id="IPR045074">
    <property type="entry name" value="GST_C_Tau"/>
</dbReference>
<dbReference type="InterPro" id="IPR036282">
    <property type="entry name" value="Glutathione-S-Trfase_C_sf"/>
</dbReference>
<dbReference type="EC" id="2.5.1.18" evidence="1"/>
<dbReference type="InterPro" id="IPR004046">
    <property type="entry name" value="GST_C"/>
</dbReference>
<feature type="non-terminal residue" evidence="5">
    <location>
        <position position="1"/>
    </location>
</feature>
<dbReference type="SFLD" id="SFLDG00358">
    <property type="entry name" value="Main_(cytGST)"/>
    <property type="match status" value="1"/>
</dbReference>
<dbReference type="PANTHER" id="PTHR11260:SF773">
    <property type="entry name" value="GLUTATHIONE S-TRANSFERASE U26"/>
    <property type="match status" value="1"/>
</dbReference>
<reference evidence="5 6" key="1">
    <citation type="journal article" date="2010" name="Nature">
        <title>Genome sequencing and analysis of the model grass Brachypodium distachyon.</title>
        <authorList>
            <consortium name="International Brachypodium Initiative"/>
        </authorList>
    </citation>
    <scope>NUCLEOTIDE SEQUENCE [LARGE SCALE GENOMIC DNA]</scope>
    <source>
        <strain evidence="5 6">Bd21</strain>
    </source>
</reference>
<dbReference type="OrthoDB" id="4951845at2759"/>
<evidence type="ECO:0000313" key="5">
    <source>
        <dbReference type="EMBL" id="PNT73592.1"/>
    </source>
</evidence>
<evidence type="ECO:0000256" key="1">
    <source>
        <dbReference type="ARBA" id="ARBA00012452"/>
    </source>
</evidence>